<evidence type="ECO:0000259" key="3">
    <source>
        <dbReference type="Pfam" id="PF16925"/>
    </source>
</evidence>
<dbReference type="Gene3D" id="1.10.10.60">
    <property type="entry name" value="Homeodomain-like"/>
    <property type="match status" value="1"/>
</dbReference>
<keyword evidence="1" id="KW-0805">Transcription regulation</keyword>
<dbReference type="InterPro" id="IPR036271">
    <property type="entry name" value="Tet_transcr_reg_TetR-rel_C_sf"/>
</dbReference>
<protein>
    <submittedName>
        <fullName evidence="4">TetR family transcriptional regulator</fullName>
    </submittedName>
</protein>
<dbReference type="PANTHER" id="PTHR47506">
    <property type="entry name" value="TRANSCRIPTIONAL REGULATORY PROTEIN"/>
    <property type="match status" value="1"/>
</dbReference>
<dbReference type="InterPro" id="IPR009057">
    <property type="entry name" value="Homeodomain-like_sf"/>
</dbReference>
<evidence type="ECO:0000256" key="1">
    <source>
        <dbReference type="ARBA" id="ARBA00023015"/>
    </source>
</evidence>
<name>A0A843YYU7_9BURK</name>
<dbReference type="Gene3D" id="1.10.357.10">
    <property type="entry name" value="Tetracycline Repressor, domain 2"/>
    <property type="match status" value="1"/>
</dbReference>
<evidence type="ECO:0000313" key="4">
    <source>
        <dbReference type="EMBL" id="MQR02372.1"/>
    </source>
</evidence>
<evidence type="ECO:0000256" key="2">
    <source>
        <dbReference type="ARBA" id="ARBA00023163"/>
    </source>
</evidence>
<organism evidence="4 5">
    <name type="scientific">Glaciimonas soli</name>
    <dbReference type="NCBI Taxonomy" id="2590999"/>
    <lineage>
        <taxon>Bacteria</taxon>
        <taxon>Pseudomonadati</taxon>
        <taxon>Pseudomonadota</taxon>
        <taxon>Betaproteobacteria</taxon>
        <taxon>Burkholderiales</taxon>
        <taxon>Oxalobacteraceae</taxon>
        <taxon>Glaciimonas</taxon>
    </lineage>
</organism>
<dbReference type="AlphaFoldDB" id="A0A843YYU7"/>
<keyword evidence="2" id="KW-0804">Transcription</keyword>
<gene>
    <name evidence="4" type="ORF">GEV47_16980</name>
</gene>
<dbReference type="SUPFAM" id="SSF48498">
    <property type="entry name" value="Tetracyclin repressor-like, C-terminal domain"/>
    <property type="match status" value="1"/>
</dbReference>
<dbReference type="PANTHER" id="PTHR47506:SF6">
    <property type="entry name" value="HTH-TYPE TRANSCRIPTIONAL REPRESSOR NEMR"/>
    <property type="match status" value="1"/>
</dbReference>
<comment type="caution">
    <text evidence="4">The sequence shown here is derived from an EMBL/GenBank/DDBJ whole genome shotgun (WGS) entry which is preliminary data.</text>
</comment>
<dbReference type="Proteomes" id="UP000451565">
    <property type="component" value="Unassembled WGS sequence"/>
</dbReference>
<dbReference type="EMBL" id="WINI01000009">
    <property type="protein sequence ID" value="MQR02372.1"/>
    <property type="molecule type" value="Genomic_DNA"/>
</dbReference>
<evidence type="ECO:0000313" key="5">
    <source>
        <dbReference type="Proteomes" id="UP000451565"/>
    </source>
</evidence>
<reference evidence="4 5" key="1">
    <citation type="submission" date="2019-10" db="EMBL/GenBank/DDBJ databases">
        <title>Glaciimonas soli sp. nov., a psychrophilic bacterium isolated from the forest soil of a high elevation mountain in Taiwan.</title>
        <authorList>
            <person name="Wang L.-T."/>
            <person name="Shieh W.Y."/>
        </authorList>
    </citation>
    <scope>NUCLEOTIDE SEQUENCE [LARGE SCALE GENOMIC DNA]</scope>
    <source>
        <strain evidence="4 5">GS1</strain>
    </source>
</reference>
<dbReference type="Pfam" id="PF16925">
    <property type="entry name" value="TetR_C_13"/>
    <property type="match status" value="1"/>
</dbReference>
<accession>A0A843YYU7</accession>
<feature type="domain" description="Tetracyclin repressor-like C-terminal" evidence="3">
    <location>
        <begin position="79"/>
        <end position="186"/>
    </location>
</feature>
<sequence length="203" mass="22738">MGKVNFAHDAIVHQALHIASHSGLEALSMGSLAEAMKMSKSGVFSHFGSQLNLQLAVLKKYHCEFDKQVFQPSMFVRPGLSRLRSLFSYSVQAVVFGKFAGCFYISCAAEYDNGPGPIRNELVNGVLRWRRAMELCVWQAIDLDQLQADTDPEQLVFDIYALILALQHDTCLLEKTNSITRAKEAFERILEQHCPEKVCTSVP</sequence>
<dbReference type="SUPFAM" id="SSF46689">
    <property type="entry name" value="Homeodomain-like"/>
    <property type="match status" value="1"/>
</dbReference>
<dbReference type="InterPro" id="IPR011075">
    <property type="entry name" value="TetR_C"/>
</dbReference>
<proteinExistence type="predicted"/>
<keyword evidence="5" id="KW-1185">Reference proteome</keyword>